<dbReference type="Proteomes" id="UP000663842">
    <property type="component" value="Unassembled WGS sequence"/>
</dbReference>
<name>A0A819QPK3_9BILA</name>
<feature type="transmembrane region" description="Helical" evidence="1">
    <location>
        <begin position="6"/>
        <end position="36"/>
    </location>
</feature>
<proteinExistence type="predicted"/>
<sequence>MEYKHVLTSLFLFCFVTFVLFAIVAILILSLIPLYLKSNPVAYNANSAFNVSYSIASGNLPTGSLSASQQQNIATQVLSKMGISTVDISISSAVVTNVANSGRRRAATSTSQILQLIGIARAQSGCSLNCFKQFVKQLKSNLCSQKLQIT</sequence>
<organism evidence="2 3">
    <name type="scientific">Rotaria magnacalcarata</name>
    <dbReference type="NCBI Taxonomy" id="392030"/>
    <lineage>
        <taxon>Eukaryota</taxon>
        <taxon>Metazoa</taxon>
        <taxon>Spiralia</taxon>
        <taxon>Gnathifera</taxon>
        <taxon>Rotifera</taxon>
        <taxon>Eurotatoria</taxon>
        <taxon>Bdelloidea</taxon>
        <taxon>Philodinida</taxon>
        <taxon>Philodinidae</taxon>
        <taxon>Rotaria</taxon>
    </lineage>
</organism>
<keyword evidence="1" id="KW-0812">Transmembrane</keyword>
<accession>A0A819QPK3</accession>
<evidence type="ECO:0000313" key="3">
    <source>
        <dbReference type="Proteomes" id="UP000663842"/>
    </source>
</evidence>
<evidence type="ECO:0000256" key="1">
    <source>
        <dbReference type="SAM" id="Phobius"/>
    </source>
</evidence>
<dbReference type="AlphaFoldDB" id="A0A819QPK3"/>
<evidence type="ECO:0000313" key="2">
    <source>
        <dbReference type="EMBL" id="CAF4034437.1"/>
    </source>
</evidence>
<protein>
    <submittedName>
        <fullName evidence="2">Uncharacterized protein</fullName>
    </submittedName>
</protein>
<dbReference type="EMBL" id="CAJOBF010002442">
    <property type="protein sequence ID" value="CAF4034437.1"/>
    <property type="molecule type" value="Genomic_DNA"/>
</dbReference>
<reference evidence="2" key="1">
    <citation type="submission" date="2021-02" db="EMBL/GenBank/DDBJ databases">
        <authorList>
            <person name="Nowell W R."/>
        </authorList>
    </citation>
    <scope>NUCLEOTIDE SEQUENCE</scope>
</reference>
<comment type="caution">
    <text evidence="2">The sequence shown here is derived from an EMBL/GenBank/DDBJ whole genome shotgun (WGS) entry which is preliminary data.</text>
</comment>
<keyword evidence="1" id="KW-0472">Membrane</keyword>
<keyword evidence="1" id="KW-1133">Transmembrane helix</keyword>
<gene>
    <name evidence="2" type="ORF">UXM345_LOCUS18210</name>
</gene>